<evidence type="ECO:0000313" key="2">
    <source>
        <dbReference type="EMBL" id="MBA0751440.1"/>
    </source>
</evidence>
<feature type="transmembrane region" description="Helical" evidence="1">
    <location>
        <begin position="16"/>
        <end position="42"/>
    </location>
</feature>
<comment type="caution">
    <text evidence="2">The sequence shown here is derived from an EMBL/GenBank/DDBJ whole genome shotgun (WGS) entry which is preliminary data.</text>
</comment>
<gene>
    <name evidence="2" type="ORF">Gogos_000361</name>
</gene>
<feature type="non-terminal residue" evidence="2">
    <location>
        <position position="100"/>
    </location>
</feature>
<dbReference type="Proteomes" id="UP000593579">
    <property type="component" value="Unassembled WGS sequence"/>
</dbReference>
<reference evidence="2 3" key="1">
    <citation type="journal article" date="2019" name="Genome Biol. Evol.">
        <title>Insights into the evolution of the New World diploid cottons (Gossypium, subgenus Houzingenia) based on genome sequencing.</title>
        <authorList>
            <person name="Grover C.E."/>
            <person name="Arick M.A. 2nd"/>
            <person name="Thrash A."/>
            <person name="Conover J.L."/>
            <person name="Sanders W.S."/>
            <person name="Peterson D.G."/>
            <person name="Frelichowski J.E."/>
            <person name="Scheffler J.A."/>
            <person name="Scheffler B.E."/>
            <person name="Wendel J.F."/>
        </authorList>
    </citation>
    <scope>NUCLEOTIDE SEQUENCE [LARGE SCALE GENOMIC DNA]</scope>
    <source>
        <strain evidence="2">5</strain>
        <tissue evidence="2">Leaf</tissue>
    </source>
</reference>
<keyword evidence="1" id="KW-1133">Transmembrane helix</keyword>
<accession>A0A7J9CSG5</accession>
<name>A0A7J9CSG5_GOSGO</name>
<evidence type="ECO:0000313" key="3">
    <source>
        <dbReference type="Proteomes" id="UP000593579"/>
    </source>
</evidence>
<evidence type="ECO:0000256" key="1">
    <source>
        <dbReference type="SAM" id="Phobius"/>
    </source>
</evidence>
<keyword evidence="1" id="KW-0472">Membrane</keyword>
<dbReference type="EMBL" id="JABEZY010000013">
    <property type="protein sequence ID" value="MBA0751440.1"/>
    <property type="molecule type" value="Genomic_DNA"/>
</dbReference>
<protein>
    <submittedName>
        <fullName evidence="2">Uncharacterized protein</fullName>
    </submittedName>
</protein>
<organism evidence="2 3">
    <name type="scientific">Gossypium gossypioides</name>
    <name type="common">Mexican cotton</name>
    <name type="synonym">Selera gossypioides</name>
    <dbReference type="NCBI Taxonomy" id="34282"/>
    <lineage>
        <taxon>Eukaryota</taxon>
        <taxon>Viridiplantae</taxon>
        <taxon>Streptophyta</taxon>
        <taxon>Embryophyta</taxon>
        <taxon>Tracheophyta</taxon>
        <taxon>Spermatophyta</taxon>
        <taxon>Magnoliopsida</taxon>
        <taxon>eudicotyledons</taxon>
        <taxon>Gunneridae</taxon>
        <taxon>Pentapetalae</taxon>
        <taxon>rosids</taxon>
        <taxon>malvids</taxon>
        <taxon>Malvales</taxon>
        <taxon>Malvaceae</taxon>
        <taxon>Malvoideae</taxon>
        <taxon>Gossypium</taxon>
    </lineage>
</organism>
<dbReference type="OrthoDB" id="10481231at2759"/>
<keyword evidence="3" id="KW-1185">Reference proteome</keyword>
<proteinExistence type="predicted"/>
<keyword evidence="1" id="KW-0812">Transmembrane</keyword>
<dbReference type="AlphaFoldDB" id="A0A7J9CSG5"/>
<sequence length="100" mass="11100">FLQTALPLLLGSGFCYRFVACGAWLVLGFWNSVSVLVSGCLVRASHRFHFLLQFRRFSGSRFLLVDLRAPIFVSWPRGKPESGLCFVLGVVGCMDLSALD</sequence>